<comment type="similarity">
    <text evidence="3">Belongs to the purine nucleoside phosphorylase YfiH/LACC1 family.</text>
</comment>
<keyword evidence="7" id="KW-0862">Zinc</keyword>
<keyword evidence="8" id="KW-0186">Copper</keyword>
<evidence type="ECO:0000256" key="5">
    <source>
        <dbReference type="ARBA" id="ARBA00022723"/>
    </source>
</evidence>
<name>A0A318LZJ3_9BIFI</name>
<sequence>MSLESQPVEQDAQSVQSGESWDRERTLLDSSPLAALDGQGRPIPVTIPIALAPGVKVVYTTRLGGVSSGDYAQLNLGGKGGDDPQAVAANRQALGRQLGRTIVLVDQVHSARVWDADQAQPLGRCEADAQVTTRRDLALGIFAADCLPVLLADSKAGVMGAAHCGRRGLVAGVIPTTVRAMAGKGADPSRIVATLGPRICAACYQVGTDLADDFEQRFPGASGPCRFGGIAIDIASAARMELKAAGVTRIVDSAPRVGAATSYLRQDPDMGELCDQDREGPSLSKRLEDLRRPLCTLENPLWYSHRRASLAGKAGEGRMLALILADA</sequence>
<evidence type="ECO:0000256" key="12">
    <source>
        <dbReference type="SAM" id="MobiDB-lite"/>
    </source>
</evidence>
<dbReference type="PANTHER" id="PTHR30616:SF2">
    <property type="entry name" value="PURINE NUCLEOSIDE PHOSPHORYLASE LACC1"/>
    <property type="match status" value="1"/>
</dbReference>
<dbReference type="OrthoDB" id="4279at2"/>
<feature type="compositionally biased region" description="Polar residues" evidence="12">
    <location>
        <begin position="1"/>
        <end position="19"/>
    </location>
</feature>
<comment type="catalytic activity">
    <reaction evidence="11">
        <text>S-methyl-5'-thioadenosine + phosphate = 5-(methylsulfanyl)-alpha-D-ribose 1-phosphate + adenine</text>
        <dbReference type="Rhea" id="RHEA:11852"/>
        <dbReference type="ChEBI" id="CHEBI:16708"/>
        <dbReference type="ChEBI" id="CHEBI:17509"/>
        <dbReference type="ChEBI" id="CHEBI:43474"/>
        <dbReference type="ChEBI" id="CHEBI:58533"/>
        <dbReference type="EC" id="2.4.2.28"/>
    </reaction>
    <physiologicalReaction direction="left-to-right" evidence="11">
        <dbReference type="Rhea" id="RHEA:11853"/>
    </physiologicalReaction>
</comment>
<dbReference type="Gene3D" id="3.60.140.10">
    <property type="entry name" value="CNF1/YfiH-like putative cysteine hydrolases"/>
    <property type="match status" value="1"/>
</dbReference>
<feature type="region of interest" description="Disordered" evidence="12">
    <location>
        <begin position="1"/>
        <end position="24"/>
    </location>
</feature>
<dbReference type="InterPro" id="IPR038371">
    <property type="entry name" value="Cu_polyphenol_OxRdtase_sf"/>
</dbReference>
<keyword evidence="4" id="KW-0808">Transferase</keyword>
<protein>
    <submittedName>
        <fullName evidence="13">Laccase domain-containing protein</fullName>
    </submittedName>
</protein>
<comment type="function">
    <text evidence="2">Purine nucleoside enzyme that catalyzes the phosphorolysis of adenosine and inosine nucleosides, yielding D-ribose 1-phosphate and the respective free bases, adenine and hypoxanthine. Also catalyzes the phosphorolysis of S-methyl-5'-thioadenosine into adenine and S-methyl-5-thio-alpha-D-ribose 1-phosphate. Also has adenosine deaminase activity.</text>
</comment>
<comment type="catalytic activity">
    <reaction evidence="10">
        <text>adenosine + phosphate = alpha-D-ribose 1-phosphate + adenine</text>
        <dbReference type="Rhea" id="RHEA:27642"/>
        <dbReference type="ChEBI" id="CHEBI:16335"/>
        <dbReference type="ChEBI" id="CHEBI:16708"/>
        <dbReference type="ChEBI" id="CHEBI:43474"/>
        <dbReference type="ChEBI" id="CHEBI:57720"/>
        <dbReference type="EC" id="2.4.2.1"/>
    </reaction>
    <physiologicalReaction direction="left-to-right" evidence="10">
        <dbReference type="Rhea" id="RHEA:27643"/>
    </physiologicalReaction>
</comment>
<accession>A0A318LZJ3</accession>
<evidence type="ECO:0000256" key="9">
    <source>
        <dbReference type="ARBA" id="ARBA00047989"/>
    </source>
</evidence>
<dbReference type="InterPro" id="IPR011324">
    <property type="entry name" value="Cytotoxic_necrot_fac-like_cat"/>
</dbReference>
<keyword evidence="6" id="KW-0378">Hydrolase</keyword>
<dbReference type="PANTHER" id="PTHR30616">
    <property type="entry name" value="UNCHARACTERIZED PROTEIN YFIH"/>
    <property type="match status" value="1"/>
</dbReference>
<evidence type="ECO:0000256" key="3">
    <source>
        <dbReference type="ARBA" id="ARBA00007353"/>
    </source>
</evidence>
<dbReference type="Pfam" id="PF02578">
    <property type="entry name" value="Cu-oxidase_4"/>
    <property type="match status" value="1"/>
</dbReference>
<evidence type="ECO:0000256" key="8">
    <source>
        <dbReference type="ARBA" id="ARBA00023008"/>
    </source>
</evidence>
<dbReference type="GO" id="GO:0005507">
    <property type="term" value="F:copper ion binding"/>
    <property type="evidence" value="ECO:0007669"/>
    <property type="project" value="TreeGrafter"/>
</dbReference>
<comment type="catalytic activity">
    <reaction evidence="1">
        <text>inosine + phosphate = alpha-D-ribose 1-phosphate + hypoxanthine</text>
        <dbReference type="Rhea" id="RHEA:27646"/>
        <dbReference type="ChEBI" id="CHEBI:17368"/>
        <dbReference type="ChEBI" id="CHEBI:17596"/>
        <dbReference type="ChEBI" id="CHEBI:43474"/>
        <dbReference type="ChEBI" id="CHEBI:57720"/>
        <dbReference type="EC" id="2.4.2.1"/>
    </reaction>
    <physiologicalReaction direction="left-to-right" evidence="1">
        <dbReference type="Rhea" id="RHEA:27647"/>
    </physiologicalReaction>
</comment>
<dbReference type="CDD" id="cd16833">
    <property type="entry name" value="YfiH"/>
    <property type="match status" value="1"/>
</dbReference>
<gene>
    <name evidence="13" type="ORF">DKK75_06525</name>
</gene>
<evidence type="ECO:0000256" key="7">
    <source>
        <dbReference type="ARBA" id="ARBA00022833"/>
    </source>
</evidence>
<dbReference type="AlphaFoldDB" id="A0A318LZJ3"/>
<dbReference type="GO" id="GO:0016787">
    <property type="term" value="F:hydrolase activity"/>
    <property type="evidence" value="ECO:0007669"/>
    <property type="project" value="UniProtKB-KW"/>
</dbReference>
<evidence type="ECO:0000256" key="11">
    <source>
        <dbReference type="ARBA" id="ARBA00049893"/>
    </source>
</evidence>
<evidence type="ECO:0000313" key="13">
    <source>
        <dbReference type="EMBL" id="PXY81399.1"/>
    </source>
</evidence>
<dbReference type="SUPFAM" id="SSF64438">
    <property type="entry name" value="CNF1/YfiH-like putative cysteine hydrolases"/>
    <property type="match status" value="1"/>
</dbReference>
<organism evidence="13 14">
    <name type="scientific">Bifidobacterium asteroides</name>
    <dbReference type="NCBI Taxonomy" id="1684"/>
    <lineage>
        <taxon>Bacteria</taxon>
        <taxon>Bacillati</taxon>
        <taxon>Actinomycetota</taxon>
        <taxon>Actinomycetes</taxon>
        <taxon>Bifidobacteriales</taxon>
        <taxon>Bifidobacteriaceae</taxon>
        <taxon>Bifidobacterium</taxon>
    </lineage>
</organism>
<comment type="catalytic activity">
    <reaction evidence="9">
        <text>adenosine + H2O + H(+) = inosine + NH4(+)</text>
        <dbReference type="Rhea" id="RHEA:24408"/>
        <dbReference type="ChEBI" id="CHEBI:15377"/>
        <dbReference type="ChEBI" id="CHEBI:15378"/>
        <dbReference type="ChEBI" id="CHEBI:16335"/>
        <dbReference type="ChEBI" id="CHEBI:17596"/>
        <dbReference type="ChEBI" id="CHEBI:28938"/>
        <dbReference type="EC" id="3.5.4.4"/>
    </reaction>
    <physiologicalReaction direction="left-to-right" evidence="9">
        <dbReference type="Rhea" id="RHEA:24409"/>
    </physiologicalReaction>
</comment>
<comment type="caution">
    <text evidence="13">The sequence shown here is derived from an EMBL/GenBank/DDBJ whole genome shotgun (WGS) entry which is preliminary data.</text>
</comment>
<reference evidence="13 14" key="1">
    <citation type="submission" date="2018-05" db="EMBL/GenBank/DDBJ databases">
        <title>Reference genomes for bee gut microbiota database.</title>
        <authorList>
            <person name="Ellegaard K.M."/>
        </authorList>
    </citation>
    <scope>NUCLEOTIDE SEQUENCE [LARGE SCALE GENOMIC DNA]</scope>
    <source>
        <strain evidence="13 14">ESL0200</strain>
    </source>
</reference>
<proteinExistence type="inferred from homology"/>
<dbReference type="EMBL" id="QGLL01000009">
    <property type="protein sequence ID" value="PXY81399.1"/>
    <property type="molecule type" value="Genomic_DNA"/>
</dbReference>
<evidence type="ECO:0000256" key="2">
    <source>
        <dbReference type="ARBA" id="ARBA00003215"/>
    </source>
</evidence>
<dbReference type="RefSeq" id="WP_110452629.1">
    <property type="nucleotide sequence ID" value="NZ_QGLL01000009.1"/>
</dbReference>
<evidence type="ECO:0000256" key="1">
    <source>
        <dbReference type="ARBA" id="ARBA00000553"/>
    </source>
</evidence>
<keyword evidence="5" id="KW-0479">Metal-binding</keyword>
<dbReference type="GO" id="GO:0017061">
    <property type="term" value="F:S-methyl-5-thioadenosine phosphorylase activity"/>
    <property type="evidence" value="ECO:0007669"/>
    <property type="project" value="UniProtKB-EC"/>
</dbReference>
<evidence type="ECO:0000313" key="14">
    <source>
        <dbReference type="Proteomes" id="UP000247744"/>
    </source>
</evidence>
<evidence type="ECO:0000256" key="4">
    <source>
        <dbReference type="ARBA" id="ARBA00022679"/>
    </source>
</evidence>
<evidence type="ECO:0000256" key="10">
    <source>
        <dbReference type="ARBA" id="ARBA00048968"/>
    </source>
</evidence>
<dbReference type="InterPro" id="IPR003730">
    <property type="entry name" value="Cu_polyphenol_OxRdtase"/>
</dbReference>
<dbReference type="Proteomes" id="UP000247744">
    <property type="component" value="Unassembled WGS sequence"/>
</dbReference>
<evidence type="ECO:0000256" key="6">
    <source>
        <dbReference type="ARBA" id="ARBA00022801"/>
    </source>
</evidence>